<dbReference type="SUPFAM" id="SSF54534">
    <property type="entry name" value="FKBP-like"/>
    <property type="match status" value="1"/>
</dbReference>
<evidence type="ECO:0000256" key="2">
    <source>
        <dbReference type="ARBA" id="ARBA00013194"/>
    </source>
</evidence>
<dbReference type="PROSITE" id="PS50198">
    <property type="entry name" value="PPIC_PPIASE_2"/>
    <property type="match status" value="1"/>
</dbReference>
<proteinExistence type="predicted"/>
<comment type="catalytic activity">
    <reaction evidence="1">
        <text>[protein]-peptidylproline (omega=180) = [protein]-peptidylproline (omega=0)</text>
        <dbReference type="Rhea" id="RHEA:16237"/>
        <dbReference type="Rhea" id="RHEA-COMP:10747"/>
        <dbReference type="Rhea" id="RHEA-COMP:10748"/>
        <dbReference type="ChEBI" id="CHEBI:83833"/>
        <dbReference type="ChEBI" id="CHEBI:83834"/>
        <dbReference type="EC" id="5.2.1.8"/>
    </reaction>
</comment>
<evidence type="ECO:0000256" key="1">
    <source>
        <dbReference type="ARBA" id="ARBA00000971"/>
    </source>
</evidence>
<dbReference type="GO" id="GO:0016853">
    <property type="term" value="F:isomerase activity"/>
    <property type="evidence" value="ECO:0007669"/>
    <property type="project" value="UniProtKB-KW"/>
</dbReference>
<evidence type="ECO:0000259" key="7">
    <source>
        <dbReference type="PROSITE" id="PS50198"/>
    </source>
</evidence>
<evidence type="ECO:0000256" key="5">
    <source>
        <dbReference type="ARBA" id="ARBA00023235"/>
    </source>
</evidence>
<reference evidence="9" key="1">
    <citation type="journal article" date="2019" name="Int. J. Syst. Evol. Microbiol.">
        <title>The Global Catalogue of Microorganisms (GCM) 10K type strain sequencing project: providing services to taxonomists for standard genome sequencing and annotation.</title>
        <authorList>
            <consortium name="The Broad Institute Genomics Platform"/>
            <consortium name="The Broad Institute Genome Sequencing Center for Infectious Disease"/>
            <person name="Wu L."/>
            <person name="Ma J."/>
        </authorList>
    </citation>
    <scope>NUCLEOTIDE SEQUENCE [LARGE SCALE GENOMIC DNA]</scope>
    <source>
        <strain evidence="9">CCUG 57113</strain>
    </source>
</reference>
<keyword evidence="4 6" id="KW-0697">Rotamase</keyword>
<dbReference type="PANTHER" id="PTHR47245:SF1">
    <property type="entry name" value="FOLDASE PROTEIN PRSA"/>
    <property type="match status" value="1"/>
</dbReference>
<dbReference type="InterPro" id="IPR046357">
    <property type="entry name" value="PPIase_dom_sf"/>
</dbReference>
<accession>A0ABW0LQK3</accession>
<comment type="caution">
    <text evidence="8">The sequence shown here is derived from an EMBL/GenBank/DDBJ whole genome shotgun (WGS) entry which is preliminary data.</text>
</comment>
<keyword evidence="9" id="KW-1185">Reference proteome</keyword>
<evidence type="ECO:0000256" key="4">
    <source>
        <dbReference type="ARBA" id="ARBA00023110"/>
    </source>
</evidence>
<evidence type="ECO:0000313" key="8">
    <source>
        <dbReference type="EMBL" id="MFC5468179.1"/>
    </source>
</evidence>
<sequence>MEQAARYALTVNDKKLSLRRLLRRARVGDTMPVVEQSVDSLALECWAEQLGLKDGTEELQTELTLFRKSRGLFTVQQTNAWLFSRGLKLEDVVDVLRPRTLRRKIADHIVSEHEIERYFYENKLQYDRAEISKLATMEYGEAQEMLFRLEEGADFHTLARRFSIDDATRKSGGYAGFVDRSVLEPEVAARVFAGNSGGVLGPFAIKTGYLLVHVEAIYPAELDAEVRQDIRERLFEYKFEAYQNKLDIHEFLWEL</sequence>
<dbReference type="InterPro" id="IPR050245">
    <property type="entry name" value="PrsA_foldase"/>
</dbReference>
<dbReference type="Gene3D" id="3.10.50.40">
    <property type="match status" value="1"/>
</dbReference>
<dbReference type="Pfam" id="PF00639">
    <property type="entry name" value="Rotamase"/>
    <property type="match status" value="1"/>
</dbReference>
<dbReference type="EC" id="5.2.1.8" evidence="2"/>
<feature type="domain" description="PpiC" evidence="7">
    <location>
        <begin position="101"/>
        <end position="216"/>
    </location>
</feature>
<keyword evidence="3" id="KW-0732">Signal</keyword>
<dbReference type="PANTHER" id="PTHR47245">
    <property type="entry name" value="PEPTIDYLPROLYL ISOMERASE"/>
    <property type="match status" value="1"/>
</dbReference>
<evidence type="ECO:0000256" key="6">
    <source>
        <dbReference type="PROSITE-ProRule" id="PRU00278"/>
    </source>
</evidence>
<dbReference type="Proteomes" id="UP001596105">
    <property type="component" value="Unassembled WGS sequence"/>
</dbReference>
<organism evidence="8 9">
    <name type="scientific">Cohnella suwonensis</name>
    <dbReference type="NCBI Taxonomy" id="696072"/>
    <lineage>
        <taxon>Bacteria</taxon>
        <taxon>Bacillati</taxon>
        <taxon>Bacillota</taxon>
        <taxon>Bacilli</taxon>
        <taxon>Bacillales</taxon>
        <taxon>Paenibacillaceae</taxon>
        <taxon>Cohnella</taxon>
    </lineage>
</organism>
<gene>
    <name evidence="8" type="ORF">ACFPPD_05555</name>
</gene>
<dbReference type="EMBL" id="JBHSMH010000007">
    <property type="protein sequence ID" value="MFC5468179.1"/>
    <property type="molecule type" value="Genomic_DNA"/>
</dbReference>
<evidence type="ECO:0000313" key="9">
    <source>
        <dbReference type="Proteomes" id="UP001596105"/>
    </source>
</evidence>
<protein>
    <recommendedName>
        <fullName evidence="2">peptidylprolyl isomerase</fullName>
        <ecNumber evidence="2">5.2.1.8</ecNumber>
    </recommendedName>
</protein>
<dbReference type="RefSeq" id="WP_209746600.1">
    <property type="nucleotide sequence ID" value="NZ_JBHSMH010000007.1"/>
</dbReference>
<name>A0ABW0LQK3_9BACL</name>
<evidence type="ECO:0000256" key="3">
    <source>
        <dbReference type="ARBA" id="ARBA00022729"/>
    </source>
</evidence>
<dbReference type="InterPro" id="IPR000297">
    <property type="entry name" value="PPIase_PpiC"/>
</dbReference>
<keyword evidence="5 6" id="KW-0413">Isomerase</keyword>